<feature type="compositionally biased region" description="Basic and acidic residues" evidence="1">
    <location>
        <begin position="22"/>
        <end position="48"/>
    </location>
</feature>
<reference evidence="2" key="1">
    <citation type="submission" date="2024-05" db="EMBL/GenBank/DDBJ databases">
        <title>Whole genome shotgun sequence of Streptomyces daghestanicus NBRC 12762.</title>
        <authorList>
            <person name="Komaki H."/>
            <person name="Tamura T."/>
        </authorList>
    </citation>
    <scope>NUCLEOTIDE SEQUENCE</scope>
    <source>
        <strain evidence="2">NBRC 12762</strain>
    </source>
</reference>
<proteinExistence type="predicted"/>
<dbReference type="EMBL" id="BNDX01000003">
    <property type="protein sequence ID" value="GHI29675.1"/>
    <property type="molecule type" value="Genomic_DNA"/>
</dbReference>
<accession>A0ABQ3PXE1</accession>
<evidence type="ECO:0000313" key="3">
    <source>
        <dbReference type="Proteomes" id="UP001052655"/>
    </source>
</evidence>
<keyword evidence="3" id="KW-1185">Reference proteome</keyword>
<comment type="caution">
    <text evidence="2">The sequence shown here is derived from an EMBL/GenBank/DDBJ whole genome shotgun (WGS) entry which is preliminary data.</text>
</comment>
<gene>
    <name evidence="2" type="ORF">Sdagh_14050</name>
</gene>
<evidence type="ECO:0000256" key="1">
    <source>
        <dbReference type="SAM" id="MobiDB-lite"/>
    </source>
</evidence>
<evidence type="ECO:0000313" key="2">
    <source>
        <dbReference type="EMBL" id="GHI29675.1"/>
    </source>
</evidence>
<protein>
    <submittedName>
        <fullName evidence="2">Uncharacterized protein</fullName>
    </submittedName>
</protein>
<name>A0ABQ3PXE1_9ACTN</name>
<organism evidence="2 3">
    <name type="scientific">Streptomyces daghestanicus</name>
    <dbReference type="NCBI Taxonomy" id="66885"/>
    <lineage>
        <taxon>Bacteria</taxon>
        <taxon>Bacillati</taxon>
        <taxon>Actinomycetota</taxon>
        <taxon>Actinomycetes</taxon>
        <taxon>Kitasatosporales</taxon>
        <taxon>Streptomycetaceae</taxon>
        <taxon>Streptomyces</taxon>
    </lineage>
</organism>
<feature type="region of interest" description="Disordered" evidence="1">
    <location>
        <begin position="1"/>
        <end position="84"/>
    </location>
</feature>
<feature type="compositionally biased region" description="Low complexity" evidence="1">
    <location>
        <begin position="49"/>
        <end position="59"/>
    </location>
</feature>
<dbReference type="Proteomes" id="UP001052655">
    <property type="component" value="Unassembled WGS sequence"/>
</dbReference>
<sequence length="206" mass="21521">MRPGPVRAVEDQDTLIPQGGDRPADRGPRALRPVEVRRRHDGYARDRPASASWPAVAAVGRPPPTGAACAARSAPTTRTGSSRADVPEWHAWNAVQQYTSRFRRVAGAGGSPSPSTTWRASATARAPVAEPRAVAVVRAPVTRPRTGGTAGARRNRAAPERLVSAARVPGRLVQAATASTDPHGVDTALTEAFGGGPVVCDVRGPR</sequence>